<dbReference type="PANTHER" id="PTHR45722">
    <property type="entry name" value="60S RIBOSOMAL PROTEIN L35"/>
    <property type="match status" value="1"/>
</dbReference>
<dbReference type="Proteomes" id="UP000019763">
    <property type="component" value="Unassembled WGS sequence"/>
</dbReference>
<dbReference type="Pfam" id="PF00831">
    <property type="entry name" value="Ribosomal_L29"/>
    <property type="match status" value="1"/>
</dbReference>
<dbReference type="OrthoDB" id="528635at2759"/>
<dbReference type="VEuPathDB" id="CryptoDB:GNI_071970"/>
<dbReference type="HAMAP" id="MF_00374">
    <property type="entry name" value="Ribosomal_uL29"/>
    <property type="match status" value="1"/>
</dbReference>
<dbReference type="RefSeq" id="XP_011130339.1">
    <property type="nucleotide sequence ID" value="XM_011132037.1"/>
</dbReference>
<dbReference type="PANTHER" id="PTHR45722:SF2">
    <property type="entry name" value="LARGE RIBOSOMAL SUBUNIT PROTEIN UL29-RELATED"/>
    <property type="match status" value="1"/>
</dbReference>
<evidence type="ECO:0000256" key="4">
    <source>
        <dbReference type="SAM" id="MobiDB-lite"/>
    </source>
</evidence>
<dbReference type="GO" id="GO:0006412">
    <property type="term" value="P:translation"/>
    <property type="evidence" value="ECO:0007669"/>
    <property type="project" value="InterPro"/>
</dbReference>
<dbReference type="OMA" id="KARVETH"/>
<evidence type="ECO:0000256" key="1">
    <source>
        <dbReference type="ARBA" id="ARBA00009254"/>
    </source>
</evidence>
<dbReference type="Gene3D" id="6.10.250.3450">
    <property type="match status" value="1"/>
</dbReference>
<evidence type="ECO:0000256" key="2">
    <source>
        <dbReference type="ARBA" id="ARBA00022980"/>
    </source>
</evidence>
<organism evidence="5 6">
    <name type="scientific">Gregarina niphandrodes</name>
    <name type="common">Septate eugregarine</name>
    <dbReference type="NCBI Taxonomy" id="110365"/>
    <lineage>
        <taxon>Eukaryota</taxon>
        <taxon>Sar</taxon>
        <taxon>Alveolata</taxon>
        <taxon>Apicomplexa</taxon>
        <taxon>Conoidasida</taxon>
        <taxon>Gregarinasina</taxon>
        <taxon>Eugregarinorida</taxon>
        <taxon>Gregarinidae</taxon>
        <taxon>Gregarina</taxon>
    </lineage>
</organism>
<evidence type="ECO:0000313" key="6">
    <source>
        <dbReference type="Proteomes" id="UP000019763"/>
    </source>
</evidence>
<keyword evidence="6" id="KW-1185">Reference proteome</keyword>
<proteinExistence type="inferred from homology"/>
<dbReference type="GO" id="GO:0000463">
    <property type="term" value="P:maturation of LSU-rRNA from tricistronic rRNA transcript (SSU-rRNA, 5.8S rRNA, LSU-rRNA)"/>
    <property type="evidence" value="ECO:0007669"/>
    <property type="project" value="InterPro"/>
</dbReference>
<evidence type="ECO:0000256" key="3">
    <source>
        <dbReference type="ARBA" id="ARBA00023274"/>
    </source>
</evidence>
<dbReference type="InterPro" id="IPR001854">
    <property type="entry name" value="Ribosomal_uL29"/>
</dbReference>
<dbReference type="GO" id="GO:0003735">
    <property type="term" value="F:structural constituent of ribosome"/>
    <property type="evidence" value="ECO:0007669"/>
    <property type="project" value="InterPro"/>
</dbReference>
<accession>A0A023B799</accession>
<keyword evidence="3" id="KW-0687">Ribonucleoprotein</keyword>
<dbReference type="EMBL" id="AFNH02000541">
    <property type="protein sequence ID" value="EZG67085.1"/>
    <property type="molecule type" value="Genomic_DNA"/>
</dbReference>
<dbReference type="GeneID" id="22912624"/>
<dbReference type="InterPro" id="IPR045059">
    <property type="entry name" value="Ribosomal_uL29_euk"/>
</dbReference>
<dbReference type="SUPFAM" id="SSF46561">
    <property type="entry name" value="Ribosomal protein L29 (L29p)"/>
    <property type="match status" value="1"/>
</dbReference>
<protein>
    <submittedName>
        <fullName evidence="5">60S ribosomal protein L35</fullName>
    </submittedName>
</protein>
<keyword evidence="2 5" id="KW-0689">Ribosomal protein</keyword>
<comment type="caution">
    <text evidence="5">The sequence shown here is derived from an EMBL/GenBank/DDBJ whole genome shotgun (WGS) entry which is preliminary data.</text>
</comment>
<dbReference type="GO" id="GO:0003729">
    <property type="term" value="F:mRNA binding"/>
    <property type="evidence" value="ECO:0007669"/>
    <property type="project" value="TreeGrafter"/>
</dbReference>
<dbReference type="AlphaFoldDB" id="A0A023B799"/>
<feature type="region of interest" description="Disordered" evidence="4">
    <location>
        <begin position="1"/>
        <end position="25"/>
    </location>
</feature>
<dbReference type="GO" id="GO:0022625">
    <property type="term" value="C:cytosolic large ribosomal subunit"/>
    <property type="evidence" value="ECO:0007669"/>
    <property type="project" value="InterPro"/>
</dbReference>
<comment type="similarity">
    <text evidence="1">Belongs to the universal ribosomal protein uL29 family.</text>
</comment>
<dbReference type="InterPro" id="IPR036049">
    <property type="entry name" value="Ribosomal_uL29_sf"/>
</dbReference>
<name>A0A023B799_GRENI</name>
<dbReference type="NCBIfam" id="TIGR00012">
    <property type="entry name" value="L29"/>
    <property type="match status" value="1"/>
</dbReference>
<dbReference type="Gene3D" id="1.10.287.310">
    <property type="match status" value="1"/>
</dbReference>
<reference evidence="5" key="1">
    <citation type="submission" date="2013-12" db="EMBL/GenBank/DDBJ databases">
        <authorList>
            <person name="Omoto C.K."/>
            <person name="Sibley D."/>
            <person name="Venepally P."/>
            <person name="Hadjithomas M."/>
            <person name="Karamycheva S."/>
            <person name="Brunk B."/>
            <person name="Roos D."/>
            <person name="Caler E."/>
            <person name="Lorenzi H."/>
        </authorList>
    </citation>
    <scope>NUCLEOTIDE SEQUENCE</scope>
</reference>
<gene>
    <name evidence="5" type="ORF">GNI_071970</name>
</gene>
<evidence type="ECO:0000313" key="5">
    <source>
        <dbReference type="EMBL" id="EZG67085.1"/>
    </source>
</evidence>
<dbReference type="eggNOG" id="KOG3436">
    <property type="taxonomic scope" value="Eukaryota"/>
</dbReference>
<sequence>MVGSGGHDTHISGTPPAHVQNARLSTTEARAKSVAELQSELIQYKEALFKARVETHTKGNRSGWHLIRQNRKNVARVLTLIQEKRVAEVREALKGKKDIPKRLRPRLTHALRMKLTPRQEALKTKKEARKVATYKQRKFAVLA</sequence>